<dbReference type="InterPro" id="IPR013083">
    <property type="entry name" value="Znf_RING/FYVE/PHD"/>
</dbReference>
<organism evidence="6 7">
    <name type="scientific">Leptotrombidium deliense</name>
    <dbReference type="NCBI Taxonomy" id="299467"/>
    <lineage>
        <taxon>Eukaryota</taxon>
        <taxon>Metazoa</taxon>
        <taxon>Ecdysozoa</taxon>
        <taxon>Arthropoda</taxon>
        <taxon>Chelicerata</taxon>
        <taxon>Arachnida</taxon>
        <taxon>Acari</taxon>
        <taxon>Acariformes</taxon>
        <taxon>Trombidiformes</taxon>
        <taxon>Prostigmata</taxon>
        <taxon>Anystina</taxon>
        <taxon>Parasitengona</taxon>
        <taxon>Trombiculoidea</taxon>
        <taxon>Trombiculidae</taxon>
        <taxon>Leptotrombidium</taxon>
    </lineage>
</organism>
<dbReference type="OrthoDB" id="9049620at2759"/>
<evidence type="ECO:0000256" key="3">
    <source>
        <dbReference type="ARBA" id="ARBA00022833"/>
    </source>
</evidence>
<dbReference type="GO" id="GO:0008270">
    <property type="term" value="F:zinc ion binding"/>
    <property type="evidence" value="ECO:0007669"/>
    <property type="project" value="UniProtKB-KW"/>
</dbReference>
<dbReference type="Proteomes" id="UP000288716">
    <property type="component" value="Unassembled WGS sequence"/>
</dbReference>
<protein>
    <recommendedName>
        <fullName evidence="5">RING-type domain-containing protein</fullName>
    </recommendedName>
</protein>
<dbReference type="SUPFAM" id="SSF57850">
    <property type="entry name" value="RING/U-box"/>
    <property type="match status" value="1"/>
</dbReference>
<dbReference type="VEuPathDB" id="VectorBase:LDEU010302"/>
<dbReference type="PROSITE" id="PS50089">
    <property type="entry name" value="ZF_RING_2"/>
    <property type="match status" value="1"/>
</dbReference>
<evidence type="ECO:0000313" key="7">
    <source>
        <dbReference type="Proteomes" id="UP000288716"/>
    </source>
</evidence>
<accession>A0A443S2G9</accession>
<keyword evidence="2 4" id="KW-0863">Zinc-finger</keyword>
<reference evidence="6 7" key="1">
    <citation type="journal article" date="2018" name="Gigascience">
        <title>Genomes of trombidid mites reveal novel predicted allergens and laterally-transferred genes associated with secondary metabolism.</title>
        <authorList>
            <person name="Dong X."/>
            <person name="Chaisiri K."/>
            <person name="Xia D."/>
            <person name="Armstrong S.D."/>
            <person name="Fang Y."/>
            <person name="Donnelly M.J."/>
            <person name="Kadowaki T."/>
            <person name="McGarry J.W."/>
            <person name="Darby A.C."/>
            <person name="Makepeace B.L."/>
        </authorList>
    </citation>
    <scope>NUCLEOTIDE SEQUENCE [LARGE SCALE GENOMIC DNA]</scope>
    <source>
        <strain evidence="6">UoL-UT</strain>
    </source>
</reference>
<dbReference type="STRING" id="299467.A0A443S2G9"/>
<dbReference type="InterPro" id="IPR017907">
    <property type="entry name" value="Znf_RING_CS"/>
</dbReference>
<keyword evidence="3" id="KW-0862">Zinc</keyword>
<dbReference type="SMART" id="SM00184">
    <property type="entry name" value="RING"/>
    <property type="match status" value="1"/>
</dbReference>
<comment type="caution">
    <text evidence="6">The sequence shown here is derived from an EMBL/GenBank/DDBJ whole genome shotgun (WGS) entry which is preliminary data.</text>
</comment>
<keyword evidence="1" id="KW-0479">Metal-binding</keyword>
<dbReference type="EMBL" id="NCKV01011052">
    <property type="protein sequence ID" value="RWS21738.1"/>
    <property type="molecule type" value="Genomic_DNA"/>
</dbReference>
<proteinExistence type="predicted"/>
<evidence type="ECO:0000313" key="6">
    <source>
        <dbReference type="EMBL" id="RWS21738.1"/>
    </source>
</evidence>
<name>A0A443S2G9_9ACAR</name>
<feature type="domain" description="RING-type" evidence="5">
    <location>
        <begin position="117"/>
        <end position="160"/>
    </location>
</feature>
<dbReference type="Gene3D" id="3.30.40.10">
    <property type="entry name" value="Zinc/RING finger domain, C3HC4 (zinc finger)"/>
    <property type="match status" value="1"/>
</dbReference>
<gene>
    <name evidence="6" type="ORF">B4U80_11779</name>
</gene>
<evidence type="ECO:0000256" key="2">
    <source>
        <dbReference type="ARBA" id="ARBA00022771"/>
    </source>
</evidence>
<dbReference type="InterPro" id="IPR001841">
    <property type="entry name" value="Znf_RING"/>
</dbReference>
<dbReference type="InterPro" id="IPR018957">
    <property type="entry name" value="Znf_C3HC4_RING-type"/>
</dbReference>
<keyword evidence="7" id="KW-1185">Reference proteome</keyword>
<dbReference type="AlphaFoldDB" id="A0A443S2G9"/>
<evidence type="ECO:0000256" key="4">
    <source>
        <dbReference type="PROSITE-ProRule" id="PRU00175"/>
    </source>
</evidence>
<sequence>MIEFEFFGGETLQELFRESNVLLRGTKSYYKDVYCNRFTPFSVLIKDIKRSLRNVVDIQSSTLSFDGNILDLNKCPATYEITDGCRVIIETVKPEPESADQIVSVGKREIQPPADICAICRGDFVDLTVVKPCNHEFCYTCINEWFKLLNLEEIHCPMCRTPSKEVWKVINPKLFQRYTFREKNGSAMDPDASYDDILTAYVTNNWAPVMLNSTSWEYVSLGIKYLDSVLL</sequence>
<dbReference type="InterPro" id="IPR047126">
    <property type="entry name" value="RNF141-like"/>
</dbReference>
<evidence type="ECO:0000259" key="5">
    <source>
        <dbReference type="PROSITE" id="PS50089"/>
    </source>
</evidence>
<evidence type="ECO:0000256" key="1">
    <source>
        <dbReference type="ARBA" id="ARBA00022723"/>
    </source>
</evidence>
<dbReference type="PROSITE" id="PS00518">
    <property type="entry name" value="ZF_RING_1"/>
    <property type="match status" value="1"/>
</dbReference>
<dbReference type="Pfam" id="PF00097">
    <property type="entry name" value="zf-C3HC4"/>
    <property type="match status" value="1"/>
</dbReference>
<dbReference type="PANTHER" id="PTHR12109">
    <property type="entry name" value="RING FINGER PROTEIN 141-RELATED"/>
    <property type="match status" value="1"/>
</dbReference>